<dbReference type="SUPFAM" id="SSF55729">
    <property type="entry name" value="Acyl-CoA N-acyltransferases (Nat)"/>
    <property type="match status" value="1"/>
</dbReference>
<dbReference type="RefSeq" id="WP_258826174.1">
    <property type="nucleotide sequence ID" value="NZ_JANUHA010000001.1"/>
</dbReference>
<accession>A0ABT2AGE6</accession>
<evidence type="ECO:0000259" key="3">
    <source>
        <dbReference type="PROSITE" id="PS51186"/>
    </source>
</evidence>
<dbReference type="InterPro" id="IPR050832">
    <property type="entry name" value="Bact_Acetyltransf"/>
</dbReference>
<name>A0ABT2AGE6_9BURK</name>
<dbReference type="PANTHER" id="PTHR43877">
    <property type="entry name" value="AMINOALKYLPHOSPHONATE N-ACETYLTRANSFERASE-RELATED-RELATED"/>
    <property type="match status" value="1"/>
</dbReference>
<evidence type="ECO:0000256" key="2">
    <source>
        <dbReference type="ARBA" id="ARBA00023315"/>
    </source>
</evidence>
<dbReference type="InterPro" id="IPR000182">
    <property type="entry name" value="GNAT_dom"/>
</dbReference>
<comment type="caution">
    <text evidence="4">The sequence shown here is derived from an EMBL/GenBank/DDBJ whole genome shotgun (WGS) entry which is preliminary data.</text>
</comment>
<dbReference type="Proteomes" id="UP001206572">
    <property type="component" value="Unassembled WGS sequence"/>
</dbReference>
<evidence type="ECO:0000256" key="1">
    <source>
        <dbReference type="ARBA" id="ARBA00022679"/>
    </source>
</evidence>
<keyword evidence="1" id="KW-0808">Transferase</keyword>
<dbReference type="Gene3D" id="3.40.630.30">
    <property type="match status" value="1"/>
</dbReference>
<dbReference type="CDD" id="cd04301">
    <property type="entry name" value="NAT_SF"/>
    <property type="match status" value="1"/>
</dbReference>
<dbReference type="EMBL" id="JANUHA010000001">
    <property type="protein sequence ID" value="MCS0595095.1"/>
    <property type="molecule type" value="Genomic_DNA"/>
</dbReference>
<reference evidence="4 5" key="1">
    <citation type="submission" date="2022-08" db="EMBL/GenBank/DDBJ databases">
        <title>Reclassification of Massilia species as members of the genera Telluria, Duganella, Pseudoduganella, Mokoshia gen. nov. and Zemynaea gen. nov. using orthogonal and non-orthogonal genome-based approaches.</title>
        <authorList>
            <person name="Bowman J.P."/>
        </authorList>
    </citation>
    <scope>NUCLEOTIDE SEQUENCE [LARGE SCALE GENOMIC DNA]</scope>
    <source>
        <strain evidence="4 5">JCM 31661</strain>
    </source>
</reference>
<evidence type="ECO:0000313" key="5">
    <source>
        <dbReference type="Proteomes" id="UP001206572"/>
    </source>
</evidence>
<keyword evidence="5" id="KW-1185">Reference proteome</keyword>
<keyword evidence="2" id="KW-0012">Acyltransferase</keyword>
<evidence type="ECO:0000313" key="4">
    <source>
        <dbReference type="EMBL" id="MCS0595095.1"/>
    </source>
</evidence>
<protein>
    <submittedName>
        <fullName evidence="4">GNAT family N-acetyltransferase</fullName>
    </submittedName>
</protein>
<dbReference type="PROSITE" id="PS51186">
    <property type="entry name" value="GNAT"/>
    <property type="match status" value="1"/>
</dbReference>
<gene>
    <name evidence="4" type="ORF">NX780_01890</name>
</gene>
<sequence length="178" mass="19468">MSRDITVRRLDAGKAAALKEQLADVLLDCVEGGASVSFMLPMARSTALGFWDKVADGVARGERTLLVAEDEEGVIGTVQLITDLPENQPHRADVAKLLVHRRARNRGVGQQLMLAVEQAARELGKWVLVLDTASAAAERLYERLGWQRVGVVPGYALLPNGELCGTTFYYKQLDRHSA</sequence>
<dbReference type="Pfam" id="PF13508">
    <property type="entry name" value="Acetyltransf_7"/>
    <property type="match status" value="1"/>
</dbReference>
<feature type="domain" description="N-acetyltransferase" evidence="3">
    <location>
        <begin position="5"/>
        <end position="174"/>
    </location>
</feature>
<organism evidence="4 5">
    <name type="scientific">Massilia agri</name>
    <dbReference type="NCBI Taxonomy" id="1886785"/>
    <lineage>
        <taxon>Bacteria</taxon>
        <taxon>Pseudomonadati</taxon>
        <taxon>Pseudomonadota</taxon>
        <taxon>Betaproteobacteria</taxon>
        <taxon>Burkholderiales</taxon>
        <taxon>Oxalobacteraceae</taxon>
        <taxon>Telluria group</taxon>
        <taxon>Massilia</taxon>
    </lineage>
</organism>
<proteinExistence type="predicted"/>
<dbReference type="InterPro" id="IPR016181">
    <property type="entry name" value="Acyl_CoA_acyltransferase"/>
</dbReference>